<accession>A0ABT5C2V4</accession>
<evidence type="ECO:0000313" key="3">
    <source>
        <dbReference type="Proteomes" id="UP001217485"/>
    </source>
</evidence>
<dbReference type="EMBL" id="JAQNDK010000002">
    <property type="protein sequence ID" value="MDC0680709.1"/>
    <property type="molecule type" value="Genomic_DNA"/>
</dbReference>
<dbReference type="Proteomes" id="UP001217485">
    <property type="component" value="Unassembled WGS sequence"/>
</dbReference>
<evidence type="ECO:0000313" key="2">
    <source>
        <dbReference type="EMBL" id="MDC0680709.1"/>
    </source>
</evidence>
<gene>
    <name evidence="2" type="ORF">POL72_23425</name>
</gene>
<sequence length="125" mass="12919">MPTWLMVVLAVLAVSMPFVLATLLRRETPPKEQEPAQLPSGAPAPSTQAPPEASELLPPVAPAPPEAVEPSLDDTASASQPPAPPPPPGPVSPVPARPTHAAPHVPQAPVAPAPTERPQDEGWME</sequence>
<feature type="compositionally biased region" description="Low complexity" evidence="1">
    <location>
        <begin position="68"/>
        <end position="80"/>
    </location>
</feature>
<feature type="compositionally biased region" description="Pro residues" evidence="1">
    <location>
        <begin position="81"/>
        <end position="96"/>
    </location>
</feature>
<feature type="region of interest" description="Disordered" evidence="1">
    <location>
        <begin position="29"/>
        <end position="125"/>
    </location>
</feature>
<feature type="compositionally biased region" description="Low complexity" evidence="1">
    <location>
        <begin position="49"/>
        <end position="58"/>
    </location>
</feature>
<feature type="compositionally biased region" description="Low complexity" evidence="1">
    <location>
        <begin position="97"/>
        <end position="114"/>
    </location>
</feature>
<dbReference type="RefSeq" id="WP_272097737.1">
    <property type="nucleotide sequence ID" value="NZ_JAQNDK010000002.1"/>
</dbReference>
<organism evidence="2 3">
    <name type="scientific">Sorangium atrum</name>
    <dbReference type="NCBI Taxonomy" id="2995308"/>
    <lineage>
        <taxon>Bacteria</taxon>
        <taxon>Pseudomonadati</taxon>
        <taxon>Myxococcota</taxon>
        <taxon>Polyangia</taxon>
        <taxon>Polyangiales</taxon>
        <taxon>Polyangiaceae</taxon>
        <taxon>Sorangium</taxon>
    </lineage>
</organism>
<comment type="caution">
    <text evidence="2">The sequence shown here is derived from an EMBL/GenBank/DDBJ whole genome shotgun (WGS) entry which is preliminary data.</text>
</comment>
<protein>
    <submittedName>
        <fullName evidence="2">Uncharacterized protein</fullName>
    </submittedName>
</protein>
<keyword evidence="3" id="KW-1185">Reference proteome</keyword>
<name>A0ABT5C2V4_9BACT</name>
<evidence type="ECO:0000256" key="1">
    <source>
        <dbReference type="SAM" id="MobiDB-lite"/>
    </source>
</evidence>
<reference evidence="2 3" key="1">
    <citation type="submission" date="2023-01" db="EMBL/GenBank/DDBJ databases">
        <title>Minimal conservation of predation-associated metabolite biosynthetic gene clusters underscores biosynthetic potential of Myxococcota including descriptions for ten novel species: Archangium lansinium sp. nov., Myxococcus landrumus sp. nov., Nannocystis bai.</title>
        <authorList>
            <person name="Ahearne A."/>
            <person name="Stevens C."/>
            <person name="Dowd S."/>
        </authorList>
    </citation>
    <scope>NUCLEOTIDE SEQUENCE [LARGE SCALE GENOMIC DNA]</scope>
    <source>
        <strain evidence="2 3">WIWO2</strain>
    </source>
</reference>
<proteinExistence type="predicted"/>